<accession>A0ABT4LJK7</accession>
<dbReference type="CDD" id="cd02440">
    <property type="entry name" value="AdoMet_MTases"/>
    <property type="match status" value="1"/>
</dbReference>
<dbReference type="SUPFAM" id="SSF53474">
    <property type="entry name" value="alpha/beta-Hydrolases"/>
    <property type="match status" value="1"/>
</dbReference>
<comment type="caution">
    <text evidence="4">The sequence shown here is derived from an EMBL/GenBank/DDBJ whole genome shotgun (WGS) entry which is preliminary data.</text>
</comment>
<feature type="domain" description="Methyltransferase" evidence="3">
    <location>
        <begin position="272"/>
        <end position="578"/>
    </location>
</feature>
<feature type="compositionally biased region" description="Basic and acidic residues" evidence="1">
    <location>
        <begin position="636"/>
        <end position="645"/>
    </location>
</feature>
<dbReference type="GO" id="GO:0016787">
    <property type="term" value="F:hydrolase activity"/>
    <property type="evidence" value="ECO:0007669"/>
    <property type="project" value="UniProtKB-KW"/>
</dbReference>
<feature type="compositionally biased region" description="Basic residues" evidence="1">
    <location>
        <begin position="603"/>
        <end position="613"/>
    </location>
</feature>
<keyword evidence="5" id="KW-1185">Reference proteome</keyword>
<reference evidence="4" key="1">
    <citation type="submission" date="2022-12" db="EMBL/GenBank/DDBJ databases">
        <title>Bacterial isolates from different developmental stages of Nematostella vectensis.</title>
        <authorList>
            <person name="Fraune S."/>
        </authorList>
    </citation>
    <scope>NUCLEOTIDE SEQUENCE</scope>
    <source>
        <strain evidence="4">G21630-S1</strain>
    </source>
</reference>
<dbReference type="Gene3D" id="3.40.50.1820">
    <property type="entry name" value="alpha/beta hydrolase"/>
    <property type="match status" value="1"/>
</dbReference>
<dbReference type="Proteomes" id="UP001069802">
    <property type="component" value="Unassembled WGS sequence"/>
</dbReference>
<sequence length="645" mass="72609">MLDLTEHTMKSWDQTELFYRAWQPKKKSKKAVILFHRGHEHSGRWQGVIDHLDKGDLNFFAWDARGHGKSPGERGYAKSFDALVKDVDSFVRHISTEYGIAYNDMIILGHSVGSVLVSTWVHDYSPPIRGLILGSPALRVRLYAPFAIPGLRLLQKIKGKTFISSYVKGRLLTHDQEKQRSYDNDPLITPKIAVNILLGLYDAGSRLLADAGAITVPVLILSSGADFVVRQSAQRQFYNGLSNPRKEMQTFPGFLHDTFNEKNSHLPLNKARIFIDDLYARNETLPALLDADKVGYTKDEYDQLKQPLPWYSPKKVCFSLTRSLMKSLGKMSYGIELGWREGFDSGAMLDYVYQNKARGSNPIGKLIDRNFLDSPGWKGIRKRKENLELLLDQTISTLREKGEAVRITELATGQGRYVLDVLRARKDQDVSALLRDFSHDNVREGSNRAKAYNLNNVTFKQGDAFDPASLAEIDNTPNIGIVSGLYELFPENQPVLQSLKGLAEKIQPGGYLIYTNQPWHPQLEFIARVLTSHRNNSDWVMRRRSQQEMDQLVESVGFKKVDMKVDEFGIFTVSLAQKVTAATVSPDTAKTKSAALKVETKAKAKKATLRRKPGTTTKKPVAAKPRAPKTRPTKAKTTDKVTSEN</sequence>
<feature type="compositionally biased region" description="Low complexity" evidence="1">
    <location>
        <begin position="614"/>
        <end position="625"/>
    </location>
</feature>
<feature type="region of interest" description="Disordered" evidence="1">
    <location>
        <begin position="601"/>
        <end position="645"/>
    </location>
</feature>
<evidence type="ECO:0000256" key="1">
    <source>
        <dbReference type="SAM" id="MobiDB-lite"/>
    </source>
</evidence>
<organism evidence="4 5">
    <name type="scientific">Kiloniella laminariae</name>
    <dbReference type="NCBI Taxonomy" id="454162"/>
    <lineage>
        <taxon>Bacteria</taxon>
        <taxon>Pseudomonadati</taxon>
        <taxon>Pseudomonadota</taxon>
        <taxon>Alphaproteobacteria</taxon>
        <taxon>Rhodospirillales</taxon>
        <taxon>Kiloniellaceae</taxon>
        <taxon>Kiloniella</taxon>
    </lineage>
</organism>
<dbReference type="Pfam" id="PF12147">
    <property type="entry name" value="Methyltransf_20"/>
    <property type="match status" value="1"/>
</dbReference>
<dbReference type="EMBL" id="JAPWGY010000003">
    <property type="protein sequence ID" value="MCZ4281285.1"/>
    <property type="molecule type" value="Genomic_DNA"/>
</dbReference>
<dbReference type="InterPro" id="IPR051044">
    <property type="entry name" value="MAG_DAG_Lipase"/>
</dbReference>
<evidence type="ECO:0000313" key="4">
    <source>
        <dbReference type="EMBL" id="MCZ4281285.1"/>
    </source>
</evidence>
<dbReference type="PANTHER" id="PTHR11614">
    <property type="entry name" value="PHOSPHOLIPASE-RELATED"/>
    <property type="match status" value="1"/>
</dbReference>
<dbReference type="Gene3D" id="3.40.50.150">
    <property type="entry name" value="Vaccinia Virus protein VP39"/>
    <property type="match status" value="1"/>
</dbReference>
<protein>
    <submittedName>
        <fullName evidence="4">Alpha/beta fold hydrolase</fullName>
    </submittedName>
</protein>
<dbReference type="Pfam" id="PF12146">
    <property type="entry name" value="Hydrolase_4"/>
    <property type="match status" value="1"/>
</dbReference>
<dbReference type="InterPro" id="IPR029063">
    <property type="entry name" value="SAM-dependent_MTases_sf"/>
</dbReference>
<feature type="domain" description="Serine aminopeptidase S33" evidence="2">
    <location>
        <begin position="27"/>
        <end position="263"/>
    </location>
</feature>
<proteinExistence type="predicted"/>
<keyword evidence="4" id="KW-0378">Hydrolase</keyword>
<dbReference type="InterPro" id="IPR022744">
    <property type="entry name" value="MeTrfase_dom_put"/>
</dbReference>
<evidence type="ECO:0000259" key="3">
    <source>
        <dbReference type="Pfam" id="PF12147"/>
    </source>
</evidence>
<gene>
    <name evidence="4" type="ORF">O4H49_10885</name>
</gene>
<evidence type="ECO:0000259" key="2">
    <source>
        <dbReference type="Pfam" id="PF12146"/>
    </source>
</evidence>
<name>A0ABT4LJK7_9PROT</name>
<dbReference type="RefSeq" id="WP_269423450.1">
    <property type="nucleotide sequence ID" value="NZ_JAPWGY010000003.1"/>
</dbReference>
<dbReference type="InterPro" id="IPR029058">
    <property type="entry name" value="AB_hydrolase_fold"/>
</dbReference>
<dbReference type="SUPFAM" id="SSF53335">
    <property type="entry name" value="S-adenosyl-L-methionine-dependent methyltransferases"/>
    <property type="match status" value="1"/>
</dbReference>
<evidence type="ECO:0000313" key="5">
    <source>
        <dbReference type="Proteomes" id="UP001069802"/>
    </source>
</evidence>
<dbReference type="InterPro" id="IPR022742">
    <property type="entry name" value="Hydrolase_4"/>
</dbReference>